<evidence type="ECO:0000256" key="1">
    <source>
        <dbReference type="SAM" id="MobiDB-lite"/>
    </source>
</evidence>
<dbReference type="EMBL" id="BOMW01000040">
    <property type="protein sequence ID" value="GIF06779.1"/>
    <property type="molecule type" value="Genomic_DNA"/>
</dbReference>
<reference evidence="2" key="1">
    <citation type="submission" date="2021-01" db="EMBL/GenBank/DDBJ databases">
        <title>Whole genome shotgun sequence of Actinoplanes siamensis NBRC 109076.</title>
        <authorList>
            <person name="Komaki H."/>
            <person name="Tamura T."/>
        </authorList>
    </citation>
    <scope>NUCLEOTIDE SEQUENCE</scope>
    <source>
        <strain evidence="2">NBRC 109076</strain>
    </source>
</reference>
<feature type="compositionally biased region" description="Pro residues" evidence="1">
    <location>
        <begin position="124"/>
        <end position="133"/>
    </location>
</feature>
<keyword evidence="3" id="KW-1185">Reference proteome</keyword>
<feature type="region of interest" description="Disordered" evidence="1">
    <location>
        <begin position="110"/>
        <end position="159"/>
    </location>
</feature>
<sequence length="159" mass="15684">MLGAELGAGDAAPRPRGAAAALADRVATLRASASGAGGAVLVTVASSGNVTALELDDRSLGLGASGLATEILLTIRRAQSALAGQVAEAVEATVGAGTETGKAVLDSFTQRFPAEGQPGEPAAPVMPSPPPFPSFSTVPTLPHQAPGNGFESGRDSRAR</sequence>
<dbReference type="RefSeq" id="WP_203682213.1">
    <property type="nucleotide sequence ID" value="NZ_BOMW01000040.1"/>
</dbReference>
<evidence type="ECO:0000313" key="2">
    <source>
        <dbReference type="EMBL" id="GIF06779.1"/>
    </source>
</evidence>
<dbReference type="InterPro" id="IPR004401">
    <property type="entry name" value="YbaB/EbfC"/>
</dbReference>
<dbReference type="GO" id="GO:0003677">
    <property type="term" value="F:DNA binding"/>
    <property type="evidence" value="ECO:0007669"/>
    <property type="project" value="InterPro"/>
</dbReference>
<proteinExistence type="predicted"/>
<dbReference type="Pfam" id="PF02575">
    <property type="entry name" value="YbaB_DNA_bd"/>
    <property type="match status" value="1"/>
</dbReference>
<gene>
    <name evidence="2" type="ORF">Asi03nite_43170</name>
</gene>
<dbReference type="InterPro" id="IPR036894">
    <property type="entry name" value="YbaB-like_sf"/>
</dbReference>
<name>A0A919N9M8_9ACTN</name>
<dbReference type="Gene3D" id="3.30.1310.10">
    <property type="entry name" value="Nucleoid-associated protein YbaB-like domain"/>
    <property type="match status" value="1"/>
</dbReference>
<accession>A0A919N9M8</accession>
<organism evidence="2 3">
    <name type="scientific">Actinoplanes siamensis</name>
    <dbReference type="NCBI Taxonomy" id="1223317"/>
    <lineage>
        <taxon>Bacteria</taxon>
        <taxon>Bacillati</taxon>
        <taxon>Actinomycetota</taxon>
        <taxon>Actinomycetes</taxon>
        <taxon>Micromonosporales</taxon>
        <taxon>Micromonosporaceae</taxon>
        <taxon>Actinoplanes</taxon>
    </lineage>
</organism>
<dbReference type="AlphaFoldDB" id="A0A919N9M8"/>
<evidence type="ECO:0008006" key="4">
    <source>
        <dbReference type="Google" id="ProtNLM"/>
    </source>
</evidence>
<protein>
    <recommendedName>
        <fullName evidence="4">YbaB/EbfC DNA-binding family protein</fullName>
    </recommendedName>
</protein>
<evidence type="ECO:0000313" key="3">
    <source>
        <dbReference type="Proteomes" id="UP000629619"/>
    </source>
</evidence>
<feature type="compositionally biased region" description="Low complexity" evidence="1">
    <location>
        <begin position="113"/>
        <end position="123"/>
    </location>
</feature>
<dbReference type="Proteomes" id="UP000629619">
    <property type="component" value="Unassembled WGS sequence"/>
</dbReference>
<comment type="caution">
    <text evidence="2">The sequence shown here is derived from an EMBL/GenBank/DDBJ whole genome shotgun (WGS) entry which is preliminary data.</text>
</comment>